<sequence length="816" mass="91554">MASFHALIPWNPLFRPNSTPTTTNRNITSTIFNFNNGIGTHSFSCKIHGGCRFDWNYGKSFDLFAPSSSNGYRLEAAAVAAADKEYEDKEFIVDRNIHGRIYLNEQGINAQYSGPSKDALAYVEWVKEDPKFSDILVQISPAINGHAFPKLKLRYKPSLVMNGTLVTSRGLIVPMLIASGALHLAYPKRRQRQAHLQLAIKIKPLAEYFMLHVRPSDPLADADKEKTDVLMYCTGGIRCDVYSTILRQQGFKRLYTLKGGVSHYLENEGPVGWEGNLFVFDSRLSLPPSTYKPEAGSQQQVSHSFAKCYICSSQVSELRHRNCANLDCNLLFLCCSECVDGLRGCCCVKCTGASRLRPVLPGKKGKEGVSLIRIGVSYPRALTEMNHNNKKKKSKNEQREFEFCEVCRLNHNHGRRHNFFPCHKNSLSSLLARFQSKLSDVKFFLKSPMLILPEHAHQNRLWCVFCNCDILELNSQFAWSVISSNAVGHLASEEHWKRVKGFMWKYGGGMDHVDLFRITEADFAKWEKKCKSLKTEAAKTESVGTSKDIHNKHNAEFVNSSCNNNFDALNSCIPNCVVPLHIYTNERTPFSSSVLSSSVSETGPSLYNIPGGSHVQDAHYLKNSTGYVDNQHFPNSLAREYSSYGDASNGSVYSGAGTSEVYPGLVNLTHISSTSKVALEGNVHTGAPPPWLDGTKGDYLDPALKPESRDAVSSRAGKSKLNPKRVGAAWAERRKLELEMERRGERVNNNFDANWLPNFGRVWQSGTRKESRKQFQIESDAIREPDNHLEALMPIQPYISKRMRKDATHDTVDKSI</sequence>
<dbReference type="InterPro" id="IPR040503">
    <property type="entry name" value="TRHO_N"/>
</dbReference>
<organism evidence="2">
    <name type="scientific">Salvia splendens</name>
    <name type="common">Scarlet sage</name>
    <dbReference type="NCBI Taxonomy" id="180675"/>
    <lineage>
        <taxon>Eukaryota</taxon>
        <taxon>Viridiplantae</taxon>
        <taxon>Streptophyta</taxon>
        <taxon>Embryophyta</taxon>
        <taxon>Tracheophyta</taxon>
        <taxon>Spermatophyta</taxon>
        <taxon>Magnoliopsida</taxon>
        <taxon>eudicotyledons</taxon>
        <taxon>Gunneridae</taxon>
        <taxon>Pentapetalae</taxon>
        <taxon>asterids</taxon>
        <taxon>lamiids</taxon>
        <taxon>Lamiales</taxon>
        <taxon>Lamiaceae</taxon>
        <taxon>Nepetoideae</taxon>
        <taxon>Mentheae</taxon>
        <taxon>Salviinae</taxon>
        <taxon>Salvia</taxon>
        <taxon>Salvia subgen. Calosphace</taxon>
        <taxon>core Calosphace</taxon>
    </lineage>
</organism>
<name>A0A8X8YKJ1_SALSN</name>
<dbReference type="Gene3D" id="3.40.250.10">
    <property type="entry name" value="Rhodanese-like domain"/>
    <property type="match status" value="1"/>
</dbReference>
<dbReference type="SUPFAM" id="SSF52821">
    <property type="entry name" value="Rhodanese/Cell cycle control phosphatase"/>
    <property type="match status" value="1"/>
</dbReference>
<dbReference type="InterPro" id="IPR036873">
    <property type="entry name" value="Rhodanese-like_dom_sf"/>
</dbReference>
<dbReference type="Pfam" id="PF17773">
    <property type="entry name" value="UPF0176_N"/>
    <property type="match status" value="1"/>
</dbReference>
<reference evidence="2" key="2">
    <citation type="submission" date="2020-08" db="EMBL/GenBank/DDBJ databases">
        <title>Plant Genome Project.</title>
        <authorList>
            <person name="Zhang R.-G."/>
        </authorList>
    </citation>
    <scope>NUCLEOTIDE SEQUENCE</scope>
    <source>
        <strain evidence="2">Huo1</strain>
        <tissue evidence="2">Leaf</tissue>
    </source>
</reference>
<proteinExistence type="predicted"/>
<dbReference type="PANTHER" id="PTHR31198:SF1">
    <property type="entry name" value="CENTROSOMAL AT-AC SPLICING FACTOR"/>
    <property type="match status" value="1"/>
</dbReference>
<dbReference type="EMBL" id="PNBA02000003">
    <property type="protein sequence ID" value="KAG6431313.1"/>
    <property type="molecule type" value="Genomic_DNA"/>
</dbReference>
<dbReference type="PROSITE" id="PS50206">
    <property type="entry name" value="RHODANESE_3"/>
    <property type="match status" value="1"/>
</dbReference>
<protein>
    <recommendedName>
        <fullName evidence="1">Rhodanese domain-containing protein</fullName>
    </recommendedName>
</protein>
<dbReference type="PANTHER" id="PTHR31198">
    <property type="entry name" value="COILED-COIL DOMAIN-CONTAINING PROTEIN 84"/>
    <property type="match status" value="1"/>
</dbReference>
<feature type="domain" description="Rhodanese" evidence="1">
    <location>
        <begin position="227"/>
        <end position="273"/>
    </location>
</feature>
<dbReference type="InterPro" id="IPR022111">
    <property type="entry name" value="Rhodanese_C"/>
</dbReference>
<dbReference type="InterPro" id="IPR001763">
    <property type="entry name" value="Rhodanese-like_dom"/>
</dbReference>
<comment type="caution">
    <text evidence="2">The sequence shown here is derived from an EMBL/GenBank/DDBJ whole genome shotgun (WGS) entry which is preliminary data.</text>
</comment>
<evidence type="ECO:0000313" key="3">
    <source>
        <dbReference type="Proteomes" id="UP000298416"/>
    </source>
</evidence>
<gene>
    <name evidence="2" type="ORF">SASPL_109392</name>
</gene>
<accession>A0A8X8YKJ1</accession>
<reference evidence="2" key="1">
    <citation type="submission" date="2018-01" db="EMBL/GenBank/DDBJ databases">
        <authorList>
            <person name="Mao J.F."/>
        </authorList>
    </citation>
    <scope>NUCLEOTIDE SEQUENCE</scope>
    <source>
        <strain evidence="2">Huo1</strain>
        <tissue evidence="2">Leaf</tissue>
    </source>
</reference>
<dbReference type="Gene3D" id="3.30.70.100">
    <property type="match status" value="1"/>
</dbReference>
<dbReference type="Pfam" id="PF12368">
    <property type="entry name" value="Rhodanese_C"/>
    <property type="match status" value="1"/>
</dbReference>
<keyword evidence="3" id="KW-1185">Reference proteome</keyword>
<evidence type="ECO:0000313" key="2">
    <source>
        <dbReference type="EMBL" id="KAG6431313.1"/>
    </source>
</evidence>
<dbReference type="InterPro" id="IPR028015">
    <property type="entry name" value="CCDC84-like"/>
</dbReference>
<dbReference type="AlphaFoldDB" id="A0A8X8YKJ1"/>
<evidence type="ECO:0000259" key="1">
    <source>
        <dbReference type="PROSITE" id="PS50206"/>
    </source>
</evidence>
<dbReference type="Pfam" id="PF14968">
    <property type="entry name" value="CCDC84"/>
    <property type="match status" value="1"/>
</dbReference>
<dbReference type="Proteomes" id="UP000298416">
    <property type="component" value="Unassembled WGS sequence"/>
</dbReference>